<evidence type="ECO:0000256" key="1">
    <source>
        <dbReference type="ARBA" id="ARBA00022714"/>
    </source>
</evidence>
<keyword evidence="8" id="KW-0223">Dioxygenase</keyword>
<dbReference type="GO" id="GO:0051213">
    <property type="term" value="F:dioxygenase activity"/>
    <property type="evidence" value="ECO:0007669"/>
    <property type="project" value="UniProtKB-KW"/>
</dbReference>
<evidence type="ECO:0000256" key="6">
    <source>
        <dbReference type="ARBA" id="ARBA00038001"/>
    </source>
</evidence>
<keyword evidence="4" id="KW-0411">Iron-sulfur</keyword>
<dbReference type="InterPro" id="IPR017941">
    <property type="entry name" value="Rieske_2Fe-2S"/>
</dbReference>
<keyword evidence="3" id="KW-0408">Iron</keyword>
<reference evidence="9" key="1">
    <citation type="submission" date="2016-10" db="EMBL/GenBank/DDBJ databases">
        <authorList>
            <person name="Varghese N."/>
            <person name="Submissions S."/>
        </authorList>
    </citation>
    <scope>NUCLEOTIDE SEQUENCE [LARGE SCALE GENOMIC DNA]</scope>
    <source>
        <strain evidence="9">CGMCC 1.7061</strain>
    </source>
</reference>
<feature type="domain" description="Rieske" evidence="7">
    <location>
        <begin position="11"/>
        <end position="107"/>
    </location>
</feature>
<dbReference type="EMBL" id="FOUE01000002">
    <property type="protein sequence ID" value="SFM26985.1"/>
    <property type="molecule type" value="Genomic_DNA"/>
</dbReference>
<evidence type="ECO:0000313" key="9">
    <source>
        <dbReference type="Proteomes" id="UP000198519"/>
    </source>
</evidence>
<dbReference type="STRING" id="488535.SAMN04487963_2010"/>
<evidence type="ECO:0000256" key="5">
    <source>
        <dbReference type="ARBA" id="ARBA00034078"/>
    </source>
</evidence>
<keyword evidence="9" id="KW-1185">Reference proteome</keyword>
<dbReference type="InterPro" id="IPR036922">
    <property type="entry name" value="Rieske_2Fe-2S_sf"/>
</dbReference>
<evidence type="ECO:0000256" key="4">
    <source>
        <dbReference type="ARBA" id="ARBA00023014"/>
    </source>
</evidence>
<dbReference type="GO" id="GO:0051537">
    <property type="term" value="F:2 iron, 2 sulfur cluster binding"/>
    <property type="evidence" value="ECO:0007669"/>
    <property type="project" value="UniProtKB-KW"/>
</dbReference>
<gene>
    <name evidence="8" type="ORF">SAMN04487963_2010</name>
</gene>
<name>A0A1I4PHG8_9GAMM</name>
<comment type="similarity">
    <text evidence="6">Belongs to the bacterial ring-hydroxylating dioxygenase ferredoxin component family.</text>
</comment>
<dbReference type="AlphaFoldDB" id="A0A1I4PHG8"/>
<dbReference type="GO" id="GO:0046872">
    <property type="term" value="F:metal ion binding"/>
    <property type="evidence" value="ECO:0007669"/>
    <property type="project" value="UniProtKB-KW"/>
</dbReference>
<dbReference type="Proteomes" id="UP000198519">
    <property type="component" value="Unassembled WGS sequence"/>
</dbReference>
<evidence type="ECO:0000259" key="7">
    <source>
        <dbReference type="PROSITE" id="PS51296"/>
    </source>
</evidence>
<proteinExistence type="inferred from homology"/>
<dbReference type="PANTHER" id="PTHR21496:SF0">
    <property type="entry name" value="RIESKE DOMAIN-CONTAINING PROTEIN"/>
    <property type="match status" value="1"/>
</dbReference>
<accession>A0A1I4PHG8</accession>
<dbReference type="CDD" id="cd03528">
    <property type="entry name" value="Rieske_RO_ferredoxin"/>
    <property type="match status" value="1"/>
</dbReference>
<organism evidence="8 9">
    <name type="scientific">Marinobacter zhejiangensis</name>
    <dbReference type="NCBI Taxonomy" id="488535"/>
    <lineage>
        <taxon>Bacteria</taxon>
        <taxon>Pseudomonadati</taxon>
        <taxon>Pseudomonadota</taxon>
        <taxon>Gammaproteobacteria</taxon>
        <taxon>Pseudomonadales</taxon>
        <taxon>Marinobacteraceae</taxon>
        <taxon>Marinobacter</taxon>
    </lineage>
</organism>
<keyword evidence="1" id="KW-0001">2Fe-2S</keyword>
<keyword evidence="8" id="KW-0560">Oxidoreductase</keyword>
<dbReference type="PROSITE" id="PS51296">
    <property type="entry name" value="RIESKE"/>
    <property type="match status" value="1"/>
</dbReference>
<protein>
    <submittedName>
        <fullName evidence="8">Ethylbenzene dioxygenase ferredoxin subunit</fullName>
    </submittedName>
</protein>
<keyword evidence="2" id="KW-0479">Metal-binding</keyword>
<comment type="cofactor">
    <cofactor evidence="5">
        <name>[2Fe-2S] cluster</name>
        <dbReference type="ChEBI" id="CHEBI:190135"/>
    </cofactor>
</comment>
<dbReference type="RefSeq" id="WP_092022044.1">
    <property type="nucleotide sequence ID" value="NZ_FOUE01000002.1"/>
</dbReference>
<dbReference type="PANTHER" id="PTHR21496">
    <property type="entry name" value="FERREDOXIN-RELATED"/>
    <property type="match status" value="1"/>
</dbReference>
<dbReference type="Pfam" id="PF00355">
    <property type="entry name" value="Rieske"/>
    <property type="match status" value="1"/>
</dbReference>
<dbReference type="OrthoDB" id="9800167at2"/>
<evidence type="ECO:0000256" key="2">
    <source>
        <dbReference type="ARBA" id="ARBA00022723"/>
    </source>
</evidence>
<sequence length="109" mass="11892">MTEAAEKNDLAFLCDASEPVEGEGFRVELPNFPALAVFKYDDKFFVIDDKCSHGNASLCDGDVDGCEVECPFHAGAFNFMTGEPTAAPCTVPVRTYEARVVEGKLYMVI</sequence>
<dbReference type="Gene3D" id="2.102.10.10">
    <property type="entry name" value="Rieske [2Fe-2S] iron-sulphur domain"/>
    <property type="match status" value="1"/>
</dbReference>
<evidence type="ECO:0000256" key="3">
    <source>
        <dbReference type="ARBA" id="ARBA00023004"/>
    </source>
</evidence>
<dbReference type="SUPFAM" id="SSF50022">
    <property type="entry name" value="ISP domain"/>
    <property type="match status" value="1"/>
</dbReference>
<evidence type="ECO:0000313" key="8">
    <source>
        <dbReference type="EMBL" id="SFM26985.1"/>
    </source>
</evidence>